<evidence type="ECO:0000259" key="10">
    <source>
        <dbReference type="PROSITE" id="PS51085"/>
    </source>
</evidence>
<dbReference type="PANTHER" id="PTHR43112">
    <property type="entry name" value="FERREDOXIN"/>
    <property type="match status" value="1"/>
</dbReference>
<dbReference type="PROSITE" id="PS51085">
    <property type="entry name" value="2FE2S_FER_2"/>
    <property type="match status" value="1"/>
</dbReference>
<keyword evidence="4" id="KW-0479">Metal-binding</keyword>
<keyword evidence="12" id="KW-1185">Reference proteome</keyword>
<dbReference type="PANTHER" id="PTHR43112:SF3">
    <property type="entry name" value="FERREDOXIN-2, CHLOROPLASTIC"/>
    <property type="match status" value="1"/>
</dbReference>
<accession>L9ZP87</accession>
<evidence type="ECO:0000256" key="7">
    <source>
        <dbReference type="ARBA" id="ARBA00023014"/>
    </source>
</evidence>
<dbReference type="RefSeq" id="WP_006826755.1">
    <property type="nucleotide sequence ID" value="NZ_AOIL01000051.1"/>
</dbReference>
<comment type="cofactor">
    <cofactor evidence="8">
        <name>[2Fe-2S] cluster</name>
        <dbReference type="ChEBI" id="CHEBI:190135"/>
    </cofactor>
</comment>
<sequence length="142" mass="15610">MTSYDVTLERTDGPNQTIAVDKRETILEAARQAGVRLPSDCRKGTCTTCVGRVLAVDGEPEPEPEPEAEAETEPELETPSGDRSDHHPDAATAVDYRRPPRALDERERTDGYALLCIALPRADCRIEVGPRVRAEVGDSPWK</sequence>
<dbReference type="SUPFAM" id="SSF54292">
    <property type="entry name" value="2Fe-2S ferredoxin-like"/>
    <property type="match status" value="1"/>
</dbReference>
<keyword evidence="5" id="KW-0249">Electron transport</keyword>
<evidence type="ECO:0000256" key="1">
    <source>
        <dbReference type="ARBA" id="ARBA00007874"/>
    </source>
</evidence>
<keyword evidence="3" id="KW-0001">2Fe-2S</keyword>
<evidence type="ECO:0000256" key="3">
    <source>
        <dbReference type="ARBA" id="ARBA00022714"/>
    </source>
</evidence>
<dbReference type="Gene3D" id="3.10.20.30">
    <property type="match status" value="1"/>
</dbReference>
<dbReference type="Pfam" id="PF00111">
    <property type="entry name" value="Fer2"/>
    <property type="match status" value="1"/>
</dbReference>
<dbReference type="Proteomes" id="UP000011648">
    <property type="component" value="Unassembled WGS sequence"/>
</dbReference>
<organism evidence="11 12">
    <name type="scientific">Natrialba taiwanensis DSM 12281</name>
    <dbReference type="NCBI Taxonomy" id="1230458"/>
    <lineage>
        <taxon>Archaea</taxon>
        <taxon>Methanobacteriati</taxon>
        <taxon>Methanobacteriota</taxon>
        <taxon>Stenosarchaea group</taxon>
        <taxon>Halobacteria</taxon>
        <taxon>Halobacteriales</taxon>
        <taxon>Natrialbaceae</taxon>
        <taxon>Natrialba</taxon>
    </lineage>
</organism>
<dbReference type="AlphaFoldDB" id="L9ZP87"/>
<evidence type="ECO:0000256" key="9">
    <source>
        <dbReference type="SAM" id="MobiDB-lite"/>
    </source>
</evidence>
<dbReference type="InterPro" id="IPR006058">
    <property type="entry name" value="2Fe2S_fd_BS"/>
</dbReference>
<keyword evidence="6" id="KW-0408">Iron</keyword>
<evidence type="ECO:0000256" key="5">
    <source>
        <dbReference type="ARBA" id="ARBA00022982"/>
    </source>
</evidence>
<evidence type="ECO:0000313" key="11">
    <source>
        <dbReference type="EMBL" id="ELY88320.1"/>
    </source>
</evidence>
<evidence type="ECO:0000256" key="8">
    <source>
        <dbReference type="ARBA" id="ARBA00034078"/>
    </source>
</evidence>
<feature type="compositionally biased region" description="Acidic residues" evidence="9">
    <location>
        <begin position="58"/>
        <end position="76"/>
    </location>
</feature>
<dbReference type="STRING" id="1230458.C484_15442"/>
<dbReference type="EMBL" id="AOIL01000051">
    <property type="protein sequence ID" value="ELY88320.1"/>
    <property type="molecule type" value="Genomic_DNA"/>
</dbReference>
<feature type="domain" description="2Fe-2S ferredoxin-type" evidence="10">
    <location>
        <begin position="4"/>
        <end position="132"/>
    </location>
</feature>
<proteinExistence type="inferred from homology"/>
<comment type="similarity">
    <text evidence="1">Belongs to the 2Fe2S plant-type ferredoxin family.</text>
</comment>
<dbReference type="PROSITE" id="PS00197">
    <property type="entry name" value="2FE2S_FER_1"/>
    <property type="match status" value="1"/>
</dbReference>
<dbReference type="InterPro" id="IPR036010">
    <property type="entry name" value="2Fe-2S_ferredoxin-like_sf"/>
</dbReference>
<feature type="compositionally biased region" description="Basic and acidic residues" evidence="9">
    <location>
        <begin position="80"/>
        <end position="105"/>
    </location>
</feature>
<name>L9ZP87_9EURY</name>
<dbReference type="GO" id="GO:0046872">
    <property type="term" value="F:metal ion binding"/>
    <property type="evidence" value="ECO:0007669"/>
    <property type="project" value="UniProtKB-KW"/>
</dbReference>
<protein>
    <submittedName>
        <fullName evidence="11">Ferredoxin</fullName>
    </submittedName>
</protein>
<comment type="caution">
    <text evidence="11">The sequence shown here is derived from an EMBL/GenBank/DDBJ whole genome shotgun (WGS) entry which is preliminary data.</text>
</comment>
<evidence type="ECO:0000256" key="4">
    <source>
        <dbReference type="ARBA" id="ARBA00022723"/>
    </source>
</evidence>
<dbReference type="OrthoDB" id="235534at2157"/>
<dbReference type="InterPro" id="IPR001041">
    <property type="entry name" value="2Fe-2S_ferredoxin-type"/>
</dbReference>
<reference evidence="11 12" key="1">
    <citation type="journal article" date="2014" name="PLoS Genet.">
        <title>Phylogenetically driven sequencing of extremely halophilic archaea reveals strategies for static and dynamic osmo-response.</title>
        <authorList>
            <person name="Becker E.A."/>
            <person name="Seitzer P.M."/>
            <person name="Tritt A."/>
            <person name="Larsen D."/>
            <person name="Krusor M."/>
            <person name="Yao A.I."/>
            <person name="Wu D."/>
            <person name="Madern D."/>
            <person name="Eisen J.A."/>
            <person name="Darling A.E."/>
            <person name="Facciotti M.T."/>
        </authorList>
    </citation>
    <scope>NUCLEOTIDE SEQUENCE [LARGE SCALE GENOMIC DNA]</scope>
    <source>
        <strain evidence="11 12">DSM 12281</strain>
    </source>
</reference>
<keyword evidence="2" id="KW-0813">Transport</keyword>
<evidence type="ECO:0000313" key="12">
    <source>
        <dbReference type="Proteomes" id="UP000011648"/>
    </source>
</evidence>
<gene>
    <name evidence="11" type="ORF">C484_15442</name>
</gene>
<evidence type="ECO:0000256" key="6">
    <source>
        <dbReference type="ARBA" id="ARBA00023004"/>
    </source>
</evidence>
<evidence type="ECO:0000256" key="2">
    <source>
        <dbReference type="ARBA" id="ARBA00022448"/>
    </source>
</evidence>
<feature type="region of interest" description="Disordered" evidence="9">
    <location>
        <begin position="56"/>
        <end position="105"/>
    </location>
</feature>
<dbReference type="InterPro" id="IPR012675">
    <property type="entry name" value="Beta-grasp_dom_sf"/>
</dbReference>
<dbReference type="CDD" id="cd00207">
    <property type="entry name" value="fer2"/>
    <property type="match status" value="1"/>
</dbReference>
<dbReference type="GO" id="GO:0051537">
    <property type="term" value="F:2 iron, 2 sulfur cluster binding"/>
    <property type="evidence" value="ECO:0007669"/>
    <property type="project" value="UniProtKB-KW"/>
</dbReference>
<keyword evidence="7" id="KW-0411">Iron-sulfur</keyword>
<dbReference type="PATRIC" id="fig|1230458.4.peg.3124"/>